<keyword evidence="2" id="KW-1185">Reference proteome</keyword>
<gene>
    <name evidence="1" type="ORF">Patl1_06332</name>
</gene>
<reference evidence="2" key="1">
    <citation type="journal article" date="2023" name="G3 (Bethesda)">
        <title>Genome assembly and association tests identify interacting loci associated with vigor, precocity, and sex in interspecific pistachio rootstocks.</title>
        <authorList>
            <person name="Palmer W."/>
            <person name="Jacygrad E."/>
            <person name="Sagayaradj S."/>
            <person name="Cavanaugh K."/>
            <person name="Han R."/>
            <person name="Bertier L."/>
            <person name="Beede B."/>
            <person name="Kafkas S."/>
            <person name="Golino D."/>
            <person name="Preece J."/>
            <person name="Michelmore R."/>
        </authorList>
    </citation>
    <scope>NUCLEOTIDE SEQUENCE [LARGE SCALE GENOMIC DNA]</scope>
</reference>
<evidence type="ECO:0000313" key="1">
    <source>
        <dbReference type="EMBL" id="KAJ0101209.1"/>
    </source>
</evidence>
<evidence type="ECO:0000313" key="2">
    <source>
        <dbReference type="Proteomes" id="UP001164250"/>
    </source>
</evidence>
<name>A0ACC1BQ40_9ROSI</name>
<accession>A0ACC1BQ40</accession>
<protein>
    <submittedName>
        <fullName evidence="1">Uncharacterized protein</fullName>
    </submittedName>
</protein>
<dbReference type="Proteomes" id="UP001164250">
    <property type="component" value="Chromosome 3"/>
</dbReference>
<proteinExistence type="predicted"/>
<organism evidence="1 2">
    <name type="scientific">Pistacia atlantica</name>
    <dbReference type="NCBI Taxonomy" id="434234"/>
    <lineage>
        <taxon>Eukaryota</taxon>
        <taxon>Viridiplantae</taxon>
        <taxon>Streptophyta</taxon>
        <taxon>Embryophyta</taxon>
        <taxon>Tracheophyta</taxon>
        <taxon>Spermatophyta</taxon>
        <taxon>Magnoliopsida</taxon>
        <taxon>eudicotyledons</taxon>
        <taxon>Gunneridae</taxon>
        <taxon>Pentapetalae</taxon>
        <taxon>rosids</taxon>
        <taxon>malvids</taxon>
        <taxon>Sapindales</taxon>
        <taxon>Anacardiaceae</taxon>
        <taxon>Pistacia</taxon>
    </lineage>
</organism>
<dbReference type="EMBL" id="CM047899">
    <property type="protein sequence ID" value="KAJ0101209.1"/>
    <property type="molecule type" value="Genomic_DNA"/>
</dbReference>
<sequence length="165" mass="18163">MANNSSRVPGFNALSVAIIVIASAGALLIIYHFIIIRCCTRRQTIVTHQQMPQNSLSLADHFGQDLPPNSLVDSITELIPHYKFTKDIGLLSKSEDVTCAICLCEFNDGEAIRILPECLHSFHVHCIDMWLYSHSNCPLCRADTPVHHIVVGSPANSSVGNIISR</sequence>
<comment type="caution">
    <text evidence="1">The sequence shown here is derived from an EMBL/GenBank/DDBJ whole genome shotgun (WGS) entry which is preliminary data.</text>
</comment>